<feature type="compositionally biased region" description="Polar residues" evidence="1">
    <location>
        <begin position="616"/>
        <end position="638"/>
    </location>
</feature>
<reference evidence="3" key="1">
    <citation type="submission" date="2021-02" db="EMBL/GenBank/DDBJ databases">
        <authorList>
            <person name="Nowell W R."/>
        </authorList>
    </citation>
    <scope>NUCLEOTIDE SEQUENCE</scope>
</reference>
<evidence type="ECO:0000313" key="5">
    <source>
        <dbReference type="Proteomes" id="UP000663870"/>
    </source>
</evidence>
<sequence length="1004" mass="113075">MMIKNEQLRSTNHLKRAVPITSTVSLTSQPHLFQTTSIVIPQRSTDIHAIDISSIKGRFAWEKIALGDTYMPVIFRGTTKYFCVKMLRKLLADYPEDIIRRSAYYQYRKPIALYVATSNELELLNRINSQHSHWTYSRQPFTVADELVRVSDFLPFYEYLRISFKPTSIPSTTSTGSFRPILPQTTKQSLDFGFNMPNTLHEHLTTPLATTSTQIQSYVASESHRENIPSTPRPIAPAPPILRPPPPPSKYDMQILALSRQVSQQSSTQQKSQLPPPSIQQPKATSSNTIINSTNTVLPNKSLTTPVVTSVSEPSTSTTPILANSSSSPDPIVSSPIVTTSRTLSTTLTEKQLTLIPKQSSSSSSAAAAAVASSSSPVPKSSQLNSGWLQINKLYTPYVSSSTSDHHSYKIPISLLTFYDLLKNPSSENHTNESKDLSFSFEQTLGTPQEIELINELCLKQNIKPFSYDTKLIDLLTFYQYCSTNVLFIKELPLNDPKVSICKNWSSIVQINGGICRLRNITTLHEQTVPFIGNNLLKNFIISSQCLSSASLTTPTAAENEFLQLILFFSNMSINLHNAKLIDIESARKEYTVDLILLFNDKFPLNVLNYQHQTKVPSSSQGQTVQSDSSAATNTFAESTPPPSPTSPSTNNNSVASTSQLPLASSSSNRYQKVITFHGHSMIAYICSGIDSNAHRECISIKALCSMLYPNSSIIDKLETRMLRLLRLKKINRFRPQNQQTISFTRLVDIQDIEKHWDYIEKGMHSLSNNDEEKKIVLENTSSSSDKDLKASIANKIENKRKIFVQETSIEVNRSEKRSLRSEMEDIPIVEQICKRGRLSADDNDNTNNNNNNNNNNNIEQSKSIPTNSTQTIECNHSNNNNNNNNNNHETKEDKNVDNDKNQVKTRQNTLPISPIKIVNQQNDKDNKKKRIQQPNGRLSTESSMSSRKLIMPIKKKIKIIRKRRTPRTRSRAQTIAGWLQKYNIEEFCIRLDFYNPNIETAKN</sequence>
<proteinExistence type="predicted"/>
<evidence type="ECO:0000313" key="3">
    <source>
        <dbReference type="EMBL" id="CAF0856269.1"/>
    </source>
</evidence>
<feature type="compositionally biased region" description="Low complexity" evidence="1">
    <location>
        <begin position="879"/>
        <end position="888"/>
    </location>
</feature>
<feature type="compositionally biased region" description="Low complexity" evidence="1">
    <location>
        <begin position="285"/>
        <end position="296"/>
    </location>
</feature>
<dbReference type="Proteomes" id="UP000663854">
    <property type="component" value="Unassembled WGS sequence"/>
</dbReference>
<feature type="compositionally biased region" description="Pro residues" evidence="1">
    <location>
        <begin position="231"/>
        <end position="249"/>
    </location>
</feature>
<evidence type="ECO:0000313" key="4">
    <source>
        <dbReference type="EMBL" id="CAF3548735.1"/>
    </source>
</evidence>
<dbReference type="Proteomes" id="UP000663870">
    <property type="component" value="Unassembled WGS sequence"/>
</dbReference>
<feature type="compositionally biased region" description="Low complexity" evidence="1">
    <location>
        <begin position="846"/>
        <end position="858"/>
    </location>
</feature>
<feature type="compositionally biased region" description="Low complexity" evidence="1">
    <location>
        <begin position="259"/>
        <end position="273"/>
    </location>
</feature>
<gene>
    <name evidence="4" type="ORF">FNK824_LOCUS843</name>
    <name evidence="3" type="ORF">JXQ802_LOCUS6950</name>
    <name evidence="2" type="ORF">PYM288_LOCUS3569</name>
</gene>
<feature type="compositionally biased region" description="Low complexity" evidence="1">
    <location>
        <begin position="647"/>
        <end position="659"/>
    </location>
</feature>
<evidence type="ECO:0000256" key="1">
    <source>
        <dbReference type="SAM" id="MobiDB-lite"/>
    </source>
</evidence>
<feature type="compositionally biased region" description="Polar residues" evidence="1">
    <location>
        <begin position="859"/>
        <end position="878"/>
    </location>
</feature>
<accession>A0A813WUV8</accession>
<feature type="region of interest" description="Disordered" evidence="1">
    <location>
        <begin position="838"/>
        <end position="946"/>
    </location>
</feature>
<name>A0A813WUV8_9BILA</name>
<feature type="region of interest" description="Disordered" evidence="1">
    <location>
        <begin position="218"/>
        <end position="336"/>
    </location>
</feature>
<dbReference type="Proteomes" id="UP000663874">
    <property type="component" value="Unassembled WGS sequence"/>
</dbReference>
<feature type="compositionally biased region" description="Basic and acidic residues" evidence="1">
    <location>
        <begin position="889"/>
        <end position="903"/>
    </location>
</feature>
<dbReference type="EMBL" id="CAJOBE010000039">
    <property type="protein sequence ID" value="CAF3548735.1"/>
    <property type="molecule type" value="Genomic_DNA"/>
</dbReference>
<dbReference type="AlphaFoldDB" id="A0A813WUV8"/>
<evidence type="ECO:0000313" key="2">
    <source>
        <dbReference type="EMBL" id="CAF0780004.1"/>
    </source>
</evidence>
<dbReference type="EMBL" id="CAJNOH010000028">
    <property type="protein sequence ID" value="CAF0780004.1"/>
    <property type="molecule type" value="Genomic_DNA"/>
</dbReference>
<protein>
    <submittedName>
        <fullName evidence="3">Uncharacterized protein</fullName>
    </submittedName>
</protein>
<feature type="compositionally biased region" description="Polar residues" evidence="1">
    <location>
        <begin position="933"/>
        <end position="946"/>
    </location>
</feature>
<comment type="caution">
    <text evidence="3">The sequence shown here is derived from an EMBL/GenBank/DDBJ whole genome shotgun (WGS) entry which is preliminary data.</text>
</comment>
<feature type="compositionally biased region" description="Low complexity" evidence="1">
    <location>
        <begin position="304"/>
        <end position="336"/>
    </location>
</feature>
<organism evidence="3 5">
    <name type="scientific">Rotaria sordida</name>
    <dbReference type="NCBI Taxonomy" id="392033"/>
    <lineage>
        <taxon>Eukaryota</taxon>
        <taxon>Metazoa</taxon>
        <taxon>Spiralia</taxon>
        <taxon>Gnathifera</taxon>
        <taxon>Rotifera</taxon>
        <taxon>Eurotatoria</taxon>
        <taxon>Bdelloidea</taxon>
        <taxon>Philodinida</taxon>
        <taxon>Philodinidae</taxon>
        <taxon>Rotaria</taxon>
    </lineage>
</organism>
<feature type="region of interest" description="Disordered" evidence="1">
    <location>
        <begin position="616"/>
        <end position="659"/>
    </location>
</feature>
<dbReference type="EMBL" id="CAJNOL010000112">
    <property type="protein sequence ID" value="CAF0856269.1"/>
    <property type="molecule type" value="Genomic_DNA"/>
</dbReference>
<keyword evidence="5" id="KW-1185">Reference proteome</keyword>